<evidence type="ECO:0000256" key="5">
    <source>
        <dbReference type="ARBA" id="ARBA00023163"/>
    </source>
</evidence>
<dbReference type="GO" id="GO:0006950">
    <property type="term" value="P:response to stress"/>
    <property type="evidence" value="ECO:0007669"/>
    <property type="project" value="UniProtKB-ARBA"/>
</dbReference>
<feature type="domain" description="RNA polymerase sigma factor 70 region 4 type 2" evidence="8">
    <location>
        <begin position="193"/>
        <end position="244"/>
    </location>
</feature>
<keyword evidence="2 6" id="KW-0805">Transcription regulation</keyword>
<dbReference type="AlphaFoldDB" id="A0A3Q9ID38"/>
<dbReference type="KEGG" id="plut:EI981_28300"/>
<evidence type="ECO:0000313" key="9">
    <source>
        <dbReference type="EMBL" id="AZS17950.1"/>
    </source>
</evidence>
<dbReference type="EMBL" id="CP034346">
    <property type="protein sequence ID" value="AZS17950.1"/>
    <property type="molecule type" value="Genomic_DNA"/>
</dbReference>
<sequence length="619" mass="70769">MQCHTTGLGTLRNDLRYRSVAVRRGSVMGRSELVGVPSAIREDQENKRDKELAERAKMGDTEAFGELIQTHRDRAKRWAERMTQDSHMADDIVQDALVRAFLHVGTLADTSRFLPWFHRIVQNQANMRLRRGGPYKREQPIGGWQENEYGGVDRIQWDNLDSLLRHLTRMSAMSAAQKTDPAEQLLRKELFETIHVLLRSLNRRERGIFESYFFRQLSPDEIAQMYHTTTGSVHTYLHRSRRKLRQAHVRVMLGLPPEKGGVDMNQAHIVKLAEWPQTSSTLTTFVDRIGHMLASIGDQRGTQELMGESGFAFRMKISNKTTFADGIYVFDWRQTLKTIMKELGYEISILCGQLSEKPVPLLAASERFPVVLPIEEAILPFIRRYINMGKPVLYFDTMASSPHVHEWSLIYGYDDAKREVYVTDLMLPEGKTLNYDDLAENPLRFLAGIDGKTEKSVSGKRSAEDRAIEAIRFAIHYGRKGCNYWPMTDYLSYTSGLRAYDRWIKYMTDSGILPNRYGMGQLAAVYSEAKKYAALYLKSVPLKGEAMRLVLLASEAYVQTSEELERVSTLVPFIRSSSLLTTEVRTECASLLLQAKEFEAAAIGYLENAMSLIFGREQR</sequence>
<dbReference type="InterPro" id="IPR039425">
    <property type="entry name" value="RNA_pol_sigma-70-like"/>
</dbReference>
<dbReference type="NCBIfam" id="TIGR02937">
    <property type="entry name" value="sigma70-ECF"/>
    <property type="match status" value="1"/>
</dbReference>
<keyword evidence="10" id="KW-1185">Reference proteome</keyword>
<evidence type="ECO:0000259" key="7">
    <source>
        <dbReference type="Pfam" id="PF04542"/>
    </source>
</evidence>
<dbReference type="InterPro" id="IPR014284">
    <property type="entry name" value="RNA_pol_sigma-70_dom"/>
</dbReference>
<dbReference type="Proteomes" id="UP000270678">
    <property type="component" value="Chromosome"/>
</dbReference>
<feature type="domain" description="RNA polymerase sigma-70 region 2" evidence="7">
    <location>
        <begin position="67"/>
        <end position="131"/>
    </location>
</feature>
<dbReference type="OrthoDB" id="2960956at2"/>
<dbReference type="Gene3D" id="1.10.1740.10">
    <property type="match status" value="1"/>
</dbReference>
<accession>A0A3Q9ID38</accession>
<dbReference type="GO" id="GO:0003677">
    <property type="term" value="F:DNA binding"/>
    <property type="evidence" value="ECO:0007669"/>
    <property type="project" value="UniProtKB-KW"/>
</dbReference>
<dbReference type="Pfam" id="PF08281">
    <property type="entry name" value="Sigma70_r4_2"/>
    <property type="match status" value="1"/>
</dbReference>
<comment type="similarity">
    <text evidence="1 6">Belongs to the sigma-70 factor family. ECF subfamily.</text>
</comment>
<evidence type="ECO:0000256" key="2">
    <source>
        <dbReference type="ARBA" id="ARBA00023015"/>
    </source>
</evidence>
<dbReference type="InterPro" id="IPR036388">
    <property type="entry name" value="WH-like_DNA-bd_sf"/>
</dbReference>
<dbReference type="PANTHER" id="PTHR43133">
    <property type="entry name" value="RNA POLYMERASE ECF-TYPE SIGMA FACTO"/>
    <property type="match status" value="1"/>
</dbReference>
<dbReference type="InterPro" id="IPR013249">
    <property type="entry name" value="RNA_pol_sigma70_r4_t2"/>
</dbReference>
<name>A0A3Q9ID38_9BACL</name>
<dbReference type="Pfam" id="PF04542">
    <property type="entry name" value="Sigma70_r2"/>
    <property type="match status" value="1"/>
</dbReference>
<dbReference type="SUPFAM" id="SSF88659">
    <property type="entry name" value="Sigma3 and sigma4 domains of RNA polymerase sigma factors"/>
    <property type="match status" value="1"/>
</dbReference>
<dbReference type="InterPro" id="IPR007627">
    <property type="entry name" value="RNA_pol_sigma70_r2"/>
</dbReference>
<evidence type="ECO:0000256" key="3">
    <source>
        <dbReference type="ARBA" id="ARBA00023082"/>
    </source>
</evidence>
<dbReference type="PROSITE" id="PS01063">
    <property type="entry name" value="SIGMA70_ECF"/>
    <property type="match status" value="1"/>
</dbReference>
<dbReference type="InterPro" id="IPR013324">
    <property type="entry name" value="RNA_pol_sigma_r3/r4-like"/>
</dbReference>
<evidence type="ECO:0000256" key="6">
    <source>
        <dbReference type="RuleBase" id="RU000716"/>
    </source>
</evidence>
<dbReference type="SUPFAM" id="SSF88946">
    <property type="entry name" value="Sigma2 domain of RNA polymerase sigma factors"/>
    <property type="match status" value="1"/>
</dbReference>
<evidence type="ECO:0000313" key="10">
    <source>
        <dbReference type="Proteomes" id="UP000270678"/>
    </source>
</evidence>
<gene>
    <name evidence="9" type="ORF">EI981_28300</name>
</gene>
<evidence type="ECO:0000259" key="8">
    <source>
        <dbReference type="Pfam" id="PF08281"/>
    </source>
</evidence>
<keyword evidence="3 6" id="KW-0731">Sigma factor</keyword>
<dbReference type="InterPro" id="IPR013325">
    <property type="entry name" value="RNA_pol_sigma_r2"/>
</dbReference>
<keyword evidence="4 6" id="KW-0238">DNA-binding</keyword>
<dbReference type="PANTHER" id="PTHR43133:SF8">
    <property type="entry name" value="RNA POLYMERASE SIGMA FACTOR HI_1459-RELATED"/>
    <property type="match status" value="1"/>
</dbReference>
<dbReference type="GO" id="GO:0006352">
    <property type="term" value="P:DNA-templated transcription initiation"/>
    <property type="evidence" value="ECO:0007669"/>
    <property type="project" value="InterPro"/>
</dbReference>
<protein>
    <recommendedName>
        <fullName evidence="6">RNA polymerase sigma factor</fullName>
    </recommendedName>
</protein>
<reference evidence="10" key="1">
    <citation type="submission" date="2018-12" db="EMBL/GenBank/DDBJ databases">
        <title>Complete genome sequence of Paenibacillus sp. MBLB1234.</title>
        <authorList>
            <person name="Nam Y.-D."/>
            <person name="Kang J."/>
            <person name="Chung W.-H."/>
            <person name="Park Y.S."/>
        </authorList>
    </citation>
    <scope>NUCLEOTIDE SEQUENCE [LARGE SCALE GENOMIC DNA]</scope>
    <source>
        <strain evidence="10">MBLB1234</strain>
    </source>
</reference>
<dbReference type="GO" id="GO:0016987">
    <property type="term" value="F:sigma factor activity"/>
    <property type="evidence" value="ECO:0007669"/>
    <property type="project" value="UniProtKB-KW"/>
</dbReference>
<dbReference type="CDD" id="cd06171">
    <property type="entry name" value="Sigma70_r4"/>
    <property type="match status" value="1"/>
</dbReference>
<dbReference type="InterPro" id="IPR000838">
    <property type="entry name" value="RNA_pol_sigma70_ECF_CS"/>
</dbReference>
<dbReference type="Gene3D" id="1.10.10.10">
    <property type="entry name" value="Winged helix-like DNA-binding domain superfamily/Winged helix DNA-binding domain"/>
    <property type="match status" value="1"/>
</dbReference>
<organism evidence="9 10">
    <name type="scientific">Paenibacillus lutimineralis</name>
    <dbReference type="NCBI Taxonomy" id="2707005"/>
    <lineage>
        <taxon>Bacteria</taxon>
        <taxon>Bacillati</taxon>
        <taxon>Bacillota</taxon>
        <taxon>Bacilli</taxon>
        <taxon>Bacillales</taxon>
        <taxon>Paenibacillaceae</taxon>
        <taxon>Paenibacillus</taxon>
    </lineage>
</organism>
<proteinExistence type="inferred from homology"/>
<evidence type="ECO:0000256" key="4">
    <source>
        <dbReference type="ARBA" id="ARBA00023125"/>
    </source>
</evidence>
<evidence type="ECO:0000256" key="1">
    <source>
        <dbReference type="ARBA" id="ARBA00010641"/>
    </source>
</evidence>
<keyword evidence="5 6" id="KW-0804">Transcription</keyword>